<organism evidence="1 2">
    <name type="scientific">Giardia muris</name>
    <dbReference type="NCBI Taxonomy" id="5742"/>
    <lineage>
        <taxon>Eukaryota</taxon>
        <taxon>Metamonada</taxon>
        <taxon>Diplomonadida</taxon>
        <taxon>Hexamitidae</taxon>
        <taxon>Giardiinae</taxon>
        <taxon>Giardia</taxon>
    </lineage>
</organism>
<dbReference type="EMBL" id="VDLU01000001">
    <property type="protein sequence ID" value="TNJ30535.1"/>
    <property type="molecule type" value="Genomic_DNA"/>
</dbReference>
<protein>
    <submittedName>
        <fullName evidence="1">Uncharacterized protein</fullName>
    </submittedName>
</protein>
<gene>
    <name evidence="1" type="ORF">GMRT_12308</name>
</gene>
<dbReference type="VEuPathDB" id="GiardiaDB:GMRT_12308"/>
<sequence>MSRSGEAIAGLVQELWTIHRRKDEIAQRRSLLQAAITLRQRKLLSLRSCFKCSPRFPASRLTLGDANLLESATSAQIYEGQPLIHYLQDREGYGTALQRLDRAVRERSQAMRDFDGDIQVIGFEPPFSTNIAGMGGIFGPSAGIPSRILVSEGYQAHSDEFQKSFRQAIDGGYFPRQGVSHDEERDDTTFYSAAQNSDLYKRPPLLAPYSMHLVTPKSGAKTKQVGFLGLNRVLEEAWDVRAAEMLQSNLNRDDTKDDRKERRLFSLSEGLRLTKIPPVQDLVEDRLEYLRTQRAKLRVFYRNLSTANQARMEQSTFAEALKSVKKMMMAAGLASHEDLCERARIDALRRHARIVEAMKAHIDAGEIFCVRLHIPERPHFRPHNRILELLYKYSMYTLPTFDPRSLRFINRHRRRGLDWERLEQHPHDNEIRSNT</sequence>
<reference evidence="1 2" key="1">
    <citation type="submission" date="2019-05" db="EMBL/GenBank/DDBJ databases">
        <title>The compact genome of Giardia muris reveals important steps in the evolution of intestinal protozoan parasites.</title>
        <authorList>
            <person name="Xu F."/>
            <person name="Jimenez-Gonzalez A."/>
            <person name="Einarsson E."/>
            <person name="Astvaldsson A."/>
            <person name="Peirasmaki D."/>
            <person name="Eckmann L."/>
            <person name="Andersson J.O."/>
            <person name="Svard S.G."/>
            <person name="Jerlstrom-Hultqvist J."/>
        </authorList>
    </citation>
    <scope>NUCLEOTIDE SEQUENCE [LARGE SCALE GENOMIC DNA]</scope>
    <source>
        <strain evidence="1 2">Roberts-Thomson</strain>
    </source>
</reference>
<dbReference type="AlphaFoldDB" id="A0A4Z1T0M8"/>
<accession>A0A4Z1T0M8</accession>
<proteinExistence type="predicted"/>
<evidence type="ECO:0000313" key="2">
    <source>
        <dbReference type="Proteomes" id="UP000315496"/>
    </source>
</evidence>
<keyword evidence="2" id="KW-1185">Reference proteome</keyword>
<name>A0A4Z1T0M8_GIAMU</name>
<evidence type="ECO:0000313" key="1">
    <source>
        <dbReference type="EMBL" id="TNJ30535.1"/>
    </source>
</evidence>
<comment type="caution">
    <text evidence="1">The sequence shown here is derived from an EMBL/GenBank/DDBJ whole genome shotgun (WGS) entry which is preliminary data.</text>
</comment>
<dbReference type="Proteomes" id="UP000315496">
    <property type="component" value="Chromosome 1"/>
</dbReference>